<sequence length="314" mass="33759">MPPVPKTPTHSKVIIIGSGPAGHTAAVYLARANLNPVMFEGMMANGFAPGGQLTTTTDVENYPGFPEGIMGGEMMDKFREQSVRFGTEIHTGEEDNEEPTDTANSVIIATGASAKRMNLPGEDTYWQAGISACAVCDGAVPIFRNKPLAVVGGGDSAAEEAIYLTKYASHVYVLVRRDKLRASKVMAGRLSKHPKVTILYNTVPIECKGNGKLLESLELQDTVSKETRPLNVNGLFYAIGHVPATSLFKGQLNLDEDGYIKTIPGSTETNLPGVFAAGDVQDKKYRQAVTSAGTGCMAALDSERWLEEHFPEQH</sequence>
<evidence type="ECO:0000256" key="2">
    <source>
        <dbReference type="ARBA" id="ARBA00022630"/>
    </source>
</evidence>
<evidence type="ECO:0000256" key="6">
    <source>
        <dbReference type="ARBA" id="ARBA00023157"/>
    </source>
</evidence>
<dbReference type="InterPro" id="IPR008255">
    <property type="entry name" value="Pyr_nucl-diS_OxRdtase_2_AS"/>
</dbReference>
<protein>
    <recommendedName>
        <fullName evidence="8">Thioredoxin reductase</fullName>
        <ecNumber evidence="8">1.8.1.9</ecNumber>
    </recommendedName>
</protein>
<dbReference type="FunFam" id="3.50.50.60:FF:000064">
    <property type="entry name" value="Thioredoxin reductase"/>
    <property type="match status" value="1"/>
</dbReference>
<evidence type="ECO:0000313" key="11">
    <source>
        <dbReference type="EMBL" id="KAG0280274.1"/>
    </source>
</evidence>
<dbReference type="EC" id="1.8.1.9" evidence="8"/>
<organism evidence="11 12">
    <name type="scientific">Linnemannia exigua</name>
    <dbReference type="NCBI Taxonomy" id="604196"/>
    <lineage>
        <taxon>Eukaryota</taxon>
        <taxon>Fungi</taxon>
        <taxon>Fungi incertae sedis</taxon>
        <taxon>Mucoromycota</taxon>
        <taxon>Mortierellomycotina</taxon>
        <taxon>Mortierellomycetes</taxon>
        <taxon>Mortierellales</taxon>
        <taxon>Mortierellaceae</taxon>
        <taxon>Linnemannia</taxon>
    </lineage>
</organism>
<gene>
    <name evidence="11" type="primary">TRR1</name>
    <name evidence="11" type="ORF">BGZ95_010712</name>
</gene>
<dbReference type="Gene3D" id="3.50.50.60">
    <property type="entry name" value="FAD/NAD(P)-binding domain"/>
    <property type="match status" value="2"/>
</dbReference>
<dbReference type="PANTHER" id="PTHR48105">
    <property type="entry name" value="THIOREDOXIN REDUCTASE 1-RELATED-RELATED"/>
    <property type="match status" value="1"/>
</dbReference>
<name>A0AAD4DKF2_9FUNG</name>
<keyword evidence="7 8" id="KW-0676">Redox-active center</keyword>
<dbReference type="PRINTS" id="PR00469">
    <property type="entry name" value="PNDRDTASEII"/>
</dbReference>
<dbReference type="InterPro" id="IPR023753">
    <property type="entry name" value="FAD/NAD-binding_dom"/>
</dbReference>
<reference evidence="11" key="1">
    <citation type="journal article" date="2020" name="Fungal Divers.">
        <title>Resolving the Mortierellaceae phylogeny through synthesis of multi-gene phylogenetics and phylogenomics.</title>
        <authorList>
            <person name="Vandepol N."/>
            <person name="Liber J."/>
            <person name="Desiro A."/>
            <person name="Na H."/>
            <person name="Kennedy M."/>
            <person name="Barry K."/>
            <person name="Grigoriev I.V."/>
            <person name="Miller A.N."/>
            <person name="O'Donnell K."/>
            <person name="Stajich J.E."/>
            <person name="Bonito G."/>
        </authorList>
    </citation>
    <scope>NUCLEOTIDE SEQUENCE</scope>
    <source>
        <strain evidence="11">NRRL 28262</strain>
    </source>
</reference>
<evidence type="ECO:0000256" key="3">
    <source>
        <dbReference type="ARBA" id="ARBA00022827"/>
    </source>
</evidence>
<dbReference type="AlphaFoldDB" id="A0AAD4DKF2"/>
<keyword evidence="4 9" id="KW-0521">NADP</keyword>
<keyword evidence="6" id="KW-1015">Disulfide bond</keyword>
<evidence type="ECO:0000313" key="12">
    <source>
        <dbReference type="Proteomes" id="UP001194580"/>
    </source>
</evidence>
<dbReference type="InterPro" id="IPR036188">
    <property type="entry name" value="FAD/NAD-bd_sf"/>
</dbReference>
<dbReference type="GO" id="GO:0005737">
    <property type="term" value="C:cytoplasm"/>
    <property type="evidence" value="ECO:0007669"/>
    <property type="project" value="InterPro"/>
</dbReference>
<dbReference type="EMBL" id="JAAAIL010000074">
    <property type="protein sequence ID" value="KAG0280274.1"/>
    <property type="molecule type" value="Genomic_DNA"/>
</dbReference>
<dbReference type="GO" id="GO:0004791">
    <property type="term" value="F:thioredoxin-disulfide reductase (NADPH) activity"/>
    <property type="evidence" value="ECO:0007669"/>
    <property type="project" value="UniProtKB-UniRule"/>
</dbReference>
<feature type="domain" description="FAD/NAD(P)-binding" evidence="10">
    <location>
        <begin position="12"/>
        <end position="295"/>
    </location>
</feature>
<comment type="catalytic activity">
    <reaction evidence="8">
        <text>[thioredoxin]-dithiol + NADP(+) = [thioredoxin]-disulfide + NADPH + H(+)</text>
        <dbReference type="Rhea" id="RHEA:20345"/>
        <dbReference type="Rhea" id="RHEA-COMP:10698"/>
        <dbReference type="Rhea" id="RHEA-COMP:10700"/>
        <dbReference type="ChEBI" id="CHEBI:15378"/>
        <dbReference type="ChEBI" id="CHEBI:29950"/>
        <dbReference type="ChEBI" id="CHEBI:50058"/>
        <dbReference type="ChEBI" id="CHEBI:57783"/>
        <dbReference type="ChEBI" id="CHEBI:58349"/>
        <dbReference type="EC" id="1.8.1.9"/>
    </reaction>
</comment>
<dbReference type="Proteomes" id="UP001194580">
    <property type="component" value="Unassembled WGS sequence"/>
</dbReference>
<evidence type="ECO:0000256" key="5">
    <source>
        <dbReference type="ARBA" id="ARBA00023002"/>
    </source>
</evidence>
<dbReference type="GO" id="GO:0019430">
    <property type="term" value="P:removal of superoxide radicals"/>
    <property type="evidence" value="ECO:0007669"/>
    <property type="project" value="UniProtKB-UniRule"/>
</dbReference>
<evidence type="ECO:0000259" key="10">
    <source>
        <dbReference type="Pfam" id="PF07992"/>
    </source>
</evidence>
<dbReference type="NCBIfam" id="TIGR01292">
    <property type="entry name" value="TRX_reduct"/>
    <property type="match status" value="1"/>
</dbReference>
<dbReference type="PRINTS" id="PR00368">
    <property type="entry name" value="FADPNR"/>
</dbReference>
<keyword evidence="3 8" id="KW-0274">FAD</keyword>
<evidence type="ECO:0000256" key="7">
    <source>
        <dbReference type="ARBA" id="ARBA00023284"/>
    </source>
</evidence>
<accession>A0AAD4DKF2</accession>
<evidence type="ECO:0000256" key="4">
    <source>
        <dbReference type="ARBA" id="ARBA00022857"/>
    </source>
</evidence>
<keyword evidence="5 8" id="KW-0560">Oxidoreductase</keyword>
<proteinExistence type="inferred from homology"/>
<comment type="similarity">
    <text evidence="1 8">Belongs to the class-II pyridine nucleotide-disulfide oxidoreductase family.</text>
</comment>
<dbReference type="PROSITE" id="PS00573">
    <property type="entry name" value="PYRIDINE_REDOX_2"/>
    <property type="match status" value="1"/>
</dbReference>
<keyword evidence="12" id="KW-1185">Reference proteome</keyword>
<dbReference type="InterPro" id="IPR050097">
    <property type="entry name" value="Ferredoxin-NADP_redctase_2"/>
</dbReference>
<dbReference type="InterPro" id="IPR005982">
    <property type="entry name" value="Thioredox_Rdtase"/>
</dbReference>
<evidence type="ECO:0000256" key="1">
    <source>
        <dbReference type="ARBA" id="ARBA00009333"/>
    </source>
</evidence>
<keyword evidence="2 8" id="KW-0285">Flavoprotein</keyword>
<dbReference type="Pfam" id="PF07992">
    <property type="entry name" value="Pyr_redox_2"/>
    <property type="match status" value="1"/>
</dbReference>
<comment type="caution">
    <text evidence="11">The sequence shown here is derived from an EMBL/GenBank/DDBJ whole genome shotgun (WGS) entry which is preliminary data.</text>
</comment>
<dbReference type="SUPFAM" id="SSF51905">
    <property type="entry name" value="FAD/NAD(P)-binding domain"/>
    <property type="match status" value="1"/>
</dbReference>
<evidence type="ECO:0000256" key="8">
    <source>
        <dbReference type="RuleBase" id="RU003880"/>
    </source>
</evidence>
<comment type="cofactor">
    <cofactor evidence="9">
        <name>FAD</name>
        <dbReference type="ChEBI" id="CHEBI:57692"/>
    </cofactor>
    <text evidence="9">Binds 1 FAD per subunit.</text>
</comment>
<evidence type="ECO:0000256" key="9">
    <source>
        <dbReference type="RuleBase" id="RU003881"/>
    </source>
</evidence>
<comment type="subunit">
    <text evidence="8">Homodimer.</text>
</comment>